<keyword evidence="6 9" id="KW-1133">Transmembrane helix</keyword>
<evidence type="ECO:0000256" key="7">
    <source>
        <dbReference type="ARBA" id="ARBA00023136"/>
    </source>
</evidence>
<keyword evidence="5" id="KW-0256">Endoplasmic reticulum</keyword>
<evidence type="ECO:0000256" key="9">
    <source>
        <dbReference type="SAM" id="Phobius"/>
    </source>
</evidence>
<sequence>MLCSSWPRVGLRSLGGAKFEFPSFILNHWRLNKRNHELKIDILLDILQQELSLVEENLPKMGTPADTVTYSPSAAQHNLAIVNYCRISIAALSGCTAGILGLTGLVGFMFYFMANGFLSLLLLQKTGKSWNKYFIQRSCLTYGGVFGELITYILFWTFIYGMVHVY</sequence>
<dbReference type="GO" id="GO:0034975">
    <property type="term" value="P:protein folding in endoplasmic reticulum"/>
    <property type="evidence" value="ECO:0007669"/>
    <property type="project" value="TreeGrafter"/>
</dbReference>
<accession>A0AA85K2M6</accession>
<keyword evidence="4 9" id="KW-0812">Transmembrane</keyword>
<evidence type="ECO:0000256" key="5">
    <source>
        <dbReference type="ARBA" id="ARBA00022824"/>
    </source>
</evidence>
<evidence type="ECO:0000313" key="10">
    <source>
        <dbReference type="Proteomes" id="UP000050795"/>
    </source>
</evidence>
<comment type="subcellular location">
    <subcellularLocation>
        <location evidence="1">Endoplasmic reticulum membrane</location>
        <topology evidence="1">Multi-pass membrane protein</topology>
    </subcellularLocation>
</comment>
<reference evidence="11" key="2">
    <citation type="submission" date="2023-11" db="UniProtKB">
        <authorList>
            <consortium name="WormBaseParasite"/>
        </authorList>
    </citation>
    <scope>IDENTIFICATION</scope>
</reference>
<evidence type="ECO:0000256" key="3">
    <source>
        <dbReference type="ARBA" id="ARBA00020827"/>
    </source>
</evidence>
<feature type="transmembrane region" description="Helical" evidence="9">
    <location>
        <begin position="144"/>
        <end position="163"/>
    </location>
</feature>
<evidence type="ECO:0000313" key="11">
    <source>
        <dbReference type="WBParaSite" id="TREG1_62190.1"/>
    </source>
</evidence>
<evidence type="ECO:0000256" key="6">
    <source>
        <dbReference type="ARBA" id="ARBA00022989"/>
    </source>
</evidence>
<evidence type="ECO:0000256" key="2">
    <source>
        <dbReference type="ARBA" id="ARBA00009436"/>
    </source>
</evidence>
<reference evidence="10" key="1">
    <citation type="submission" date="2022-06" db="EMBL/GenBank/DDBJ databases">
        <authorList>
            <person name="Berger JAMES D."/>
            <person name="Berger JAMES D."/>
        </authorList>
    </citation>
    <scope>NUCLEOTIDE SEQUENCE [LARGE SCALE GENOMIC DNA]</scope>
</reference>
<protein>
    <recommendedName>
        <fullName evidence="3">ER membrane protein complex subunit 6</fullName>
    </recommendedName>
    <alternativeName>
        <fullName evidence="8">Transmembrane protein 93</fullName>
    </alternativeName>
</protein>
<organism evidence="10 11">
    <name type="scientific">Trichobilharzia regenti</name>
    <name type="common">Nasal bird schistosome</name>
    <dbReference type="NCBI Taxonomy" id="157069"/>
    <lineage>
        <taxon>Eukaryota</taxon>
        <taxon>Metazoa</taxon>
        <taxon>Spiralia</taxon>
        <taxon>Lophotrochozoa</taxon>
        <taxon>Platyhelminthes</taxon>
        <taxon>Trematoda</taxon>
        <taxon>Digenea</taxon>
        <taxon>Strigeidida</taxon>
        <taxon>Schistosomatoidea</taxon>
        <taxon>Schistosomatidae</taxon>
        <taxon>Trichobilharzia</taxon>
    </lineage>
</organism>
<name>A0AA85K2M6_TRIRE</name>
<proteinExistence type="inferred from homology"/>
<feature type="transmembrane region" description="Helical" evidence="9">
    <location>
        <begin position="99"/>
        <end position="123"/>
    </location>
</feature>
<evidence type="ECO:0000256" key="4">
    <source>
        <dbReference type="ARBA" id="ARBA00022692"/>
    </source>
</evidence>
<dbReference type="PANTHER" id="PTHR20994:SF0">
    <property type="entry name" value="ER MEMBRANE PROTEIN COMPLEX SUBUNIT 6"/>
    <property type="match status" value="1"/>
</dbReference>
<dbReference type="InterPro" id="IPR008504">
    <property type="entry name" value="Emc6"/>
</dbReference>
<dbReference type="GO" id="GO:0072546">
    <property type="term" value="C:EMC complex"/>
    <property type="evidence" value="ECO:0007669"/>
    <property type="project" value="InterPro"/>
</dbReference>
<dbReference type="GO" id="GO:0000045">
    <property type="term" value="P:autophagosome assembly"/>
    <property type="evidence" value="ECO:0007669"/>
    <property type="project" value="TreeGrafter"/>
</dbReference>
<dbReference type="Pfam" id="PF07019">
    <property type="entry name" value="EMC6"/>
    <property type="match status" value="1"/>
</dbReference>
<dbReference type="PANTHER" id="PTHR20994">
    <property type="entry name" value="ER MEMBRANE PROTEIN COMPLEX SUBUNIT 6"/>
    <property type="match status" value="1"/>
</dbReference>
<evidence type="ECO:0000256" key="8">
    <source>
        <dbReference type="ARBA" id="ARBA00031072"/>
    </source>
</evidence>
<keyword evidence="10" id="KW-1185">Reference proteome</keyword>
<comment type="similarity">
    <text evidence="2">Belongs to the EMC6 family.</text>
</comment>
<dbReference type="InterPro" id="IPR029008">
    <property type="entry name" value="EMC6-like"/>
</dbReference>
<evidence type="ECO:0000256" key="1">
    <source>
        <dbReference type="ARBA" id="ARBA00004477"/>
    </source>
</evidence>
<dbReference type="AlphaFoldDB" id="A0AA85K2M6"/>
<dbReference type="Proteomes" id="UP000050795">
    <property type="component" value="Unassembled WGS sequence"/>
</dbReference>
<keyword evidence="7 9" id="KW-0472">Membrane</keyword>
<dbReference type="WBParaSite" id="TREG1_62190.1">
    <property type="protein sequence ID" value="TREG1_62190.1"/>
    <property type="gene ID" value="TREG1_62190"/>
</dbReference>